<comment type="similarity">
    <text evidence="2 6">Belongs to the peptidase M24B family.</text>
</comment>
<dbReference type="InterPro" id="IPR050659">
    <property type="entry name" value="Peptidase_M24B"/>
</dbReference>
<organism evidence="8 9">
    <name type="scientific">Streptococcus dysgalactiae subsp. equisimilis</name>
    <name type="common">Streptococcus equisimilis</name>
    <dbReference type="NCBI Taxonomy" id="119602"/>
    <lineage>
        <taxon>Bacteria</taxon>
        <taxon>Bacillati</taxon>
        <taxon>Bacillota</taxon>
        <taxon>Bacilli</taxon>
        <taxon>Lactobacillales</taxon>
        <taxon>Streptococcaceae</taxon>
        <taxon>Streptococcus</taxon>
    </lineage>
</organism>
<dbReference type="PANTHER" id="PTHR46112:SF10">
    <property type="entry name" value="DIPEPTIDASE YKVY-RELATED"/>
    <property type="match status" value="1"/>
</dbReference>
<dbReference type="InterPro" id="IPR000587">
    <property type="entry name" value="Creatinase_N"/>
</dbReference>
<dbReference type="InterPro" id="IPR025246">
    <property type="entry name" value="IS30-like_HTH"/>
</dbReference>
<dbReference type="PROSITE" id="PS00491">
    <property type="entry name" value="PROLINE_PEPTIDASE"/>
    <property type="match status" value="1"/>
</dbReference>
<dbReference type="Gene3D" id="3.40.350.10">
    <property type="entry name" value="Creatinase/prolidase N-terminal domain"/>
    <property type="match status" value="1"/>
</dbReference>
<dbReference type="SUPFAM" id="SSF53092">
    <property type="entry name" value="Creatinase/prolidase N-terminal domain"/>
    <property type="match status" value="1"/>
</dbReference>
<comment type="caution">
    <text evidence="8">The sequence shown here is derived from an EMBL/GenBank/DDBJ whole genome shotgun (WGS) entry which is preliminary data.</text>
</comment>
<dbReference type="InterPro" id="IPR012337">
    <property type="entry name" value="RNaseH-like_sf"/>
</dbReference>
<dbReference type="GO" id="GO:0003676">
    <property type="term" value="F:nucleic acid binding"/>
    <property type="evidence" value="ECO:0007669"/>
    <property type="project" value="InterPro"/>
</dbReference>
<dbReference type="EMBL" id="UHFO01000001">
    <property type="protein sequence ID" value="SUN64273.1"/>
    <property type="molecule type" value="Genomic_DNA"/>
</dbReference>
<proteinExistence type="inferred from homology"/>
<sequence length="708" mass="80837">MQDYYTPKGKQLTIHERRQIQRWKLEGRSNREIARLLGKAPQTIHNEIKRGLVRQQVRKGKFEAVYSAQHAQLVYQENRKRSVRPIRQRKQDREAIEHYMRQNYSPEMIVKAKGVQVPVSTIYYWIHHGKLSLGKEAMLYPRKAKQARKHASPYFKPAGKSIEQRPDSINQRLEAGHYEIDTVILTRAKNQCLLTLTDRKTRHQLIRLIPDKSAQAVNKALTGILKDYTVNSITADNGTEFSRLSDVFPASDIYYAHPYASWERGTNENHNRLIRRWLPKGTKTTTPKEVAAIEHWINHYPKRLFNYKSPVEMLKLANFNLKFGKIDPKLDFLSFFWKNSRQKEGFPMTKLDQIRLHLEQKGAELAIFSDPVTINYLTGFFCDPHERQLFLFVYHDLAPVLFVPALEVARASQEVDFPVFGYVDSENPWEKIKAVLPNTAAKTIYAEFDHLNVSKFHGLQTVFSGQFANLTPFVQGMRLIKSADEIEKMMIAGQFADKAVQVGFDNISLDVTETDIIAQIEFEMKKQGINKMSFDTMVLTGNNAANPHGIPGTNKIENNALLLFDLGVETLGYTSDMTRTVAVGKPNQFQIDMYNLCLEAHQAAIDFIKPGVTAAQVDAAARQVIEKAGYGEYFNHRLGHGIGMDVHEFPSIMAGNELVIEEGMCFSVEPGIYIPGKVGVRIEDCGYVTKDGFEVFTHTPKELLYFEG</sequence>
<evidence type="ECO:0000256" key="5">
    <source>
        <dbReference type="ARBA" id="ARBA00023211"/>
    </source>
</evidence>
<evidence type="ECO:0000256" key="2">
    <source>
        <dbReference type="ARBA" id="ARBA00008766"/>
    </source>
</evidence>
<dbReference type="GO" id="GO:0102009">
    <property type="term" value="F:proline dipeptidase activity"/>
    <property type="evidence" value="ECO:0007669"/>
    <property type="project" value="UniProtKB-EC"/>
</dbReference>
<gene>
    <name evidence="8" type="primary">pepQ</name>
    <name evidence="8" type="ORF">NCTC11564_01501</name>
</gene>
<dbReference type="AlphaFoldDB" id="A0A9X8T5C2"/>
<keyword evidence="4 8" id="KW-0378">Hydrolase</keyword>
<dbReference type="InterPro" id="IPR000994">
    <property type="entry name" value="Pept_M24"/>
</dbReference>
<evidence type="ECO:0000256" key="1">
    <source>
        <dbReference type="ARBA" id="ARBA00001936"/>
    </source>
</evidence>
<dbReference type="InterPro" id="IPR001131">
    <property type="entry name" value="Peptidase_M24B_aminopep-P_CS"/>
</dbReference>
<dbReference type="CDD" id="cd01092">
    <property type="entry name" value="APP-like"/>
    <property type="match status" value="1"/>
</dbReference>
<dbReference type="SUPFAM" id="SSF55920">
    <property type="entry name" value="Creatinase/aminopeptidase"/>
    <property type="match status" value="1"/>
</dbReference>
<dbReference type="InterPro" id="IPR001584">
    <property type="entry name" value="Integrase_cat-core"/>
</dbReference>
<dbReference type="InterPro" id="IPR029149">
    <property type="entry name" value="Creatin/AminoP/Spt16_N"/>
</dbReference>
<dbReference type="SUPFAM" id="SSF53098">
    <property type="entry name" value="Ribonuclease H-like"/>
    <property type="match status" value="1"/>
</dbReference>
<dbReference type="EC" id="3.4.13.9" evidence="8"/>
<comment type="cofactor">
    <cofactor evidence="1">
        <name>Mn(2+)</name>
        <dbReference type="ChEBI" id="CHEBI:29035"/>
    </cofactor>
</comment>
<dbReference type="InterPro" id="IPR036397">
    <property type="entry name" value="RNaseH_sf"/>
</dbReference>
<feature type="domain" description="Integrase catalytic" evidence="7">
    <location>
        <begin position="162"/>
        <end position="318"/>
    </location>
</feature>
<protein>
    <submittedName>
        <fullName evidence="8">Xaa-Pro dipeptidase</fullName>
        <ecNumber evidence="8">3.4.13.9</ecNumber>
    </submittedName>
</protein>
<evidence type="ECO:0000259" key="7">
    <source>
        <dbReference type="PROSITE" id="PS50994"/>
    </source>
</evidence>
<dbReference type="Pfam" id="PF01321">
    <property type="entry name" value="Creatinase_N"/>
    <property type="match status" value="1"/>
</dbReference>
<evidence type="ECO:0000256" key="6">
    <source>
        <dbReference type="RuleBase" id="RU000590"/>
    </source>
</evidence>
<keyword evidence="8" id="KW-0645">Protease</keyword>
<keyword evidence="3 6" id="KW-0479">Metal-binding</keyword>
<evidence type="ECO:0000256" key="4">
    <source>
        <dbReference type="ARBA" id="ARBA00022801"/>
    </source>
</evidence>
<evidence type="ECO:0000256" key="3">
    <source>
        <dbReference type="ARBA" id="ARBA00022723"/>
    </source>
</evidence>
<evidence type="ECO:0000313" key="8">
    <source>
        <dbReference type="EMBL" id="SUN64273.1"/>
    </source>
</evidence>
<reference evidence="8 9" key="1">
    <citation type="submission" date="2018-06" db="EMBL/GenBank/DDBJ databases">
        <authorList>
            <consortium name="Pathogen Informatics"/>
            <person name="Doyle S."/>
        </authorList>
    </citation>
    <scope>NUCLEOTIDE SEQUENCE [LARGE SCALE GENOMIC DNA]</scope>
    <source>
        <strain evidence="8 9">NCTC11564</strain>
    </source>
</reference>
<dbReference type="InterPro" id="IPR036005">
    <property type="entry name" value="Creatinase/aminopeptidase-like"/>
</dbReference>
<dbReference type="InterPro" id="IPR053392">
    <property type="entry name" value="Transposase_IS30-like"/>
</dbReference>
<name>A0A9X8T5C2_STREQ</name>
<evidence type="ECO:0000313" key="9">
    <source>
        <dbReference type="Proteomes" id="UP000254559"/>
    </source>
</evidence>
<dbReference type="GO" id="GO:0015074">
    <property type="term" value="P:DNA integration"/>
    <property type="evidence" value="ECO:0007669"/>
    <property type="project" value="InterPro"/>
</dbReference>
<dbReference type="Gene3D" id="3.90.230.10">
    <property type="entry name" value="Creatinase/methionine aminopeptidase superfamily"/>
    <property type="match status" value="1"/>
</dbReference>
<dbReference type="PANTHER" id="PTHR46112">
    <property type="entry name" value="AMINOPEPTIDASE"/>
    <property type="match status" value="1"/>
</dbReference>
<accession>A0A9X8T5C2</accession>
<dbReference type="Gene3D" id="3.30.420.10">
    <property type="entry name" value="Ribonuclease H-like superfamily/Ribonuclease H"/>
    <property type="match status" value="1"/>
</dbReference>
<keyword evidence="8" id="KW-0224">Dipeptidase</keyword>
<dbReference type="Pfam" id="PF00557">
    <property type="entry name" value="Peptidase_M24"/>
    <property type="match status" value="1"/>
</dbReference>
<dbReference type="NCBIfam" id="NF033563">
    <property type="entry name" value="transpos_IS30"/>
    <property type="match status" value="1"/>
</dbReference>
<dbReference type="Pfam" id="PF13936">
    <property type="entry name" value="HTH_38"/>
    <property type="match status" value="1"/>
</dbReference>
<dbReference type="Gene3D" id="1.10.10.60">
    <property type="entry name" value="Homeodomain-like"/>
    <property type="match status" value="1"/>
</dbReference>
<keyword evidence="5" id="KW-0464">Manganese</keyword>
<dbReference type="PROSITE" id="PS50994">
    <property type="entry name" value="INTEGRASE"/>
    <property type="match status" value="1"/>
</dbReference>
<dbReference type="Proteomes" id="UP000254559">
    <property type="component" value="Unassembled WGS sequence"/>
</dbReference>
<dbReference type="GO" id="GO:0046872">
    <property type="term" value="F:metal ion binding"/>
    <property type="evidence" value="ECO:0007669"/>
    <property type="project" value="UniProtKB-KW"/>
</dbReference>